<gene>
    <name evidence="8" type="ORF">LTRI10_LOCUS27276</name>
</gene>
<dbReference type="GO" id="GO:0004497">
    <property type="term" value="F:monooxygenase activity"/>
    <property type="evidence" value="ECO:0007669"/>
    <property type="project" value="InterPro"/>
</dbReference>
<dbReference type="PANTHER" id="PTHR47955">
    <property type="entry name" value="CYTOCHROME P450 FAMILY 71 PROTEIN"/>
    <property type="match status" value="1"/>
</dbReference>
<dbReference type="GO" id="GO:0020037">
    <property type="term" value="F:heme binding"/>
    <property type="evidence" value="ECO:0007669"/>
    <property type="project" value="InterPro"/>
</dbReference>
<dbReference type="PANTHER" id="PTHR47955:SF8">
    <property type="entry name" value="CYTOCHROME P450 71D11-LIKE"/>
    <property type="match status" value="1"/>
</dbReference>
<keyword evidence="4" id="KW-0560">Oxidoreductase</keyword>
<name>A0AAV2EJV9_9ROSI</name>
<feature type="region of interest" description="Disordered" evidence="6">
    <location>
        <begin position="34"/>
        <end position="54"/>
    </location>
</feature>
<evidence type="ECO:0008006" key="10">
    <source>
        <dbReference type="Google" id="ProtNLM"/>
    </source>
</evidence>
<dbReference type="Gene3D" id="1.10.630.10">
    <property type="entry name" value="Cytochrome P450"/>
    <property type="match status" value="1"/>
</dbReference>
<dbReference type="InterPro" id="IPR001128">
    <property type="entry name" value="Cyt_P450"/>
</dbReference>
<keyword evidence="9" id="KW-1185">Reference proteome</keyword>
<evidence type="ECO:0000313" key="9">
    <source>
        <dbReference type="Proteomes" id="UP001497516"/>
    </source>
</evidence>
<keyword evidence="3" id="KW-0479">Metal-binding</keyword>
<dbReference type="InterPro" id="IPR036396">
    <property type="entry name" value="Cyt_P450_sf"/>
</dbReference>
<dbReference type="GO" id="GO:0005506">
    <property type="term" value="F:iron ion binding"/>
    <property type="evidence" value="ECO:0007669"/>
    <property type="project" value="InterPro"/>
</dbReference>
<proteinExistence type="inferred from homology"/>
<feature type="transmembrane region" description="Helical" evidence="7">
    <location>
        <begin position="12"/>
        <end position="30"/>
    </location>
</feature>
<evidence type="ECO:0000256" key="4">
    <source>
        <dbReference type="ARBA" id="ARBA00023002"/>
    </source>
</evidence>
<organism evidence="8 9">
    <name type="scientific">Linum trigynum</name>
    <dbReference type="NCBI Taxonomy" id="586398"/>
    <lineage>
        <taxon>Eukaryota</taxon>
        <taxon>Viridiplantae</taxon>
        <taxon>Streptophyta</taxon>
        <taxon>Embryophyta</taxon>
        <taxon>Tracheophyta</taxon>
        <taxon>Spermatophyta</taxon>
        <taxon>Magnoliopsida</taxon>
        <taxon>eudicotyledons</taxon>
        <taxon>Gunneridae</taxon>
        <taxon>Pentapetalae</taxon>
        <taxon>rosids</taxon>
        <taxon>fabids</taxon>
        <taxon>Malpighiales</taxon>
        <taxon>Linaceae</taxon>
        <taxon>Linum</taxon>
    </lineage>
</organism>
<comment type="similarity">
    <text evidence="1">Belongs to the cytochrome P450 family.</text>
</comment>
<keyword evidence="7" id="KW-1133">Transmembrane helix</keyword>
<dbReference type="AlphaFoldDB" id="A0AAV2EJV9"/>
<keyword evidence="2" id="KW-0349">Heme</keyword>
<feature type="compositionally biased region" description="Pro residues" evidence="6">
    <location>
        <begin position="42"/>
        <end position="51"/>
    </location>
</feature>
<keyword evidence="7" id="KW-0812">Transmembrane</keyword>
<dbReference type="SUPFAM" id="SSF48264">
    <property type="entry name" value="Cytochrome P450"/>
    <property type="match status" value="1"/>
</dbReference>
<evidence type="ECO:0000256" key="5">
    <source>
        <dbReference type="ARBA" id="ARBA00023004"/>
    </source>
</evidence>
<evidence type="ECO:0000256" key="2">
    <source>
        <dbReference type="ARBA" id="ARBA00022617"/>
    </source>
</evidence>
<evidence type="ECO:0000256" key="6">
    <source>
        <dbReference type="SAM" id="MobiDB-lite"/>
    </source>
</evidence>
<dbReference type="EMBL" id="OZ034818">
    <property type="protein sequence ID" value="CAL1386194.1"/>
    <property type="molecule type" value="Genomic_DNA"/>
</dbReference>
<dbReference type="Proteomes" id="UP001497516">
    <property type="component" value="Chromosome 5"/>
</dbReference>
<sequence length="112" mass="12343">MAPVLVLLQQYFSNIDFITIILVSVISLVTRRRCGSPEKSPSSPPPGPRKPPVIGNLHQLICSLPHHRLRDLAQKHNPHLMGLQLGELSYVVVSSPEAAREVLKARGLLLIT</sequence>
<evidence type="ECO:0000313" key="8">
    <source>
        <dbReference type="EMBL" id="CAL1386194.1"/>
    </source>
</evidence>
<accession>A0AAV2EJV9</accession>
<evidence type="ECO:0000256" key="1">
    <source>
        <dbReference type="ARBA" id="ARBA00010617"/>
    </source>
</evidence>
<evidence type="ECO:0000256" key="7">
    <source>
        <dbReference type="SAM" id="Phobius"/>
    </source>
</evidence>
<reference evidence="8 9" key="1">
    <citation type="submission" date="2024-04" db="EMBL/GenBank/DDBJ databases">
        <authorList>
            <person name="Fracassetti M."/>
        </authorList>
    </citation>
    <scope>NUCLEOTIDE SEQUENCE [LARGE SCALE GENOMIC DNA]</scope>
</reference>
<keyword evidence="7" id="KW-0472">Membrane</keyword>
<dbReference type="GO" id="GO:0016705">
    <property type="term" value="F:oxidoreductase activity, acting on paired donors, with incorporation or reduction of molecular oxygen"/>
    <property type="evidence" value="ECO:0007669"/>
    <property type="project" value="InterPro"/>
</dbReference>
<protein>
    <recommendedName>
        <fullName evidence="10">Cytochrome P450</fullName>
    </recommendedName>
</protein>
<keyword evidence="5" id="KW-0408">Iron</keyword>
<evidence type="ECO:0000256" key="3">
    <source>
        <dbReference type="ARBA" id="ARBA00022723"/>
    </source>
</evidence>
<dbReference type="Pfam" id="PF00067">
    <property type="entry name" value="p450"/>
    <property type="match status" value="1"/>
</dbReference>